<evidence type="ECO:0000256" key="2">
    <source>
        <dbReference type="ARBA" id="ARBA00023002"/>
    </source>
</evidence>
<dbReference type="Pfam" id="PF02826">
    <property type="entry name" value="2-Hacid_dh_C"/>
    <property type="match status" value="1"/>
</dbReference>
<gene>
    <name evidence="7" type="ORF">KZZ10_07605</name>
</gene>
<dbReference type="EMBL" id="JAHXRI010000006">
    <property type="protein sequence ID" value="MBZ1350510.1"/>
    <property type="molecule type" value="Genomic_DNA"/>
</dbReference>
<dbReference type="InterPro" id="IPR006139">
    <property type="entry name" value="D-isomer_2_OHA_DH_cat_dom"/>
</dbReference>
<dbReference type="AlphaFoldDB" id="A0A953T2L6"/>
<name>A0A953T2L6_9BURK</name>
<dbReference type="FunFam" id="3.40.50.720:FF:000213">
    <property type="entry name" value="Putative 2-hydroxyacid dehydrogenase"/>
    <property type="match status" value="1"/>
</dbReference>
<accession>A0A953T2L6</accession>
<dbReference type="GO" id="GO:0030267">
    <property type="term" value="F:glyoxylate reductase (NADPH) activity"/>
    <property type="evidence" value="ECO:0007669"/>
    <property type="project" value="TreeGrafter"/>
</dbReference>
<dbReference type="Pfam" id="PF00389">
    <property type="entry name" value="2-Hacid_dh"/>
    <property type="match status" value="1"/>
</dbReference>
<keyword evidence="8" id="KW-1185">Reference proteome</keyword>
<dbReference type="GO" id="GO:0005829">
    <property type="term" value="C:cytosol"/>
    <property type="evidence" value="ECO:0007669"/>
    <property type="project" value="TreeGrafter"/>
</dbReference>
<dbReference type="CDD" id="cd12156">
    <property type="entry name" value="HPPR"/>
    <property type="match status" value="1"/>
</dbReference>
<feature type="domain" description="D-isomer specific 2-hydroxyacid dehydrogenase NAD-binding" evidence="6">
    <location>
        <begin position="114"/>
        <end position="285"/>
    </location>
</feature>
<keyword evidence="3" id="KW-0520">NAD</keyword>
<keyword evidence="1" id="KW-0521">NADP</keyword>
<comment type="similarity">
    <text evidence="4">Belongs to the D-isomer specific 2-hydroxyacid dehydrogenase family.</text>
</comment>
<dbReference type="InterPro" id="IPR006140">
    <property type="entry name" value="D-isomer_DH_NAD-bd"/>
</dbReference>
<proteinExistence type="inferred from homology"/>
<evidence type="ECO:0000256" key="3">
    <source>
        <dbReference type="ARBA" id="ARBA00023027"/>
    </source>
</evidence>
<dbReference type="GO" id="GO:0016618">
    <property type="term" value="F:hydroxypyruvate reductase [NAD(P)H] activity"/>
    <property type="evidence" value="ECO:0007669"/>
    <property type="project" value="TreeGrafter"/>
</dbReference>
<sequence length="316" mass="33858">MKSYALVMVFLTEAHRELVAQNFELIYAPNEGTSADRSNSAAHIAAHADKIRIVLTNGATGITTDEINALPKLEILCTLGVGYETVPVEYLKQRGIRVCNAAGTNEDCVADHAMGLLLSAIRGIPALNNAVRKGVWRDAIPRPPNVSNKRLGLLGMGGIAKKIAKRALAFDMQIGYYSRTRRDETGFEFFPDLLSLATWCDFLVVAAPGGKETFHIINAAVLKALGPQGVLVNIARGSLVNTEALATALQNNVIAAAALDVYESEPKPPLALLEFENAIITPHVAGLSPEAMLASVECFIDNANLHIAGKPLRTPL</sequence>
<dbReference type="InterPro" id="IPR050223">
    <property type="entry name" value="D-isomer_2-hydroxyacid_DH"/>
</dbReference>
<evidence type="ECO:0000259" key="5">
    <source>
        <dbReference type="Pfam" id="PF00389"/>
    </source>
</evidence>
<dbReference type="Gene3D" id="3.40.50.720">
    <property type="entry name" value="NAD(P)-binding Rossmann-like Domain"/>
    <property type="match status" value="2"/>
</dbReference>
<evidence type="ECO:0000259" key="6">
    <source>
        <dbReference type="Pfam" id="PF02826"/>
    </source>
</evidence>
<dbReference type="RefSeq" id="WP_259660886.1">
    <property type="nucleotide sequence ID" value="NZ_JAHXRI010000006.1"/>
</dbReference>
<reference evidence="7" key="1">
    <citation type="submission" date="2021-07" db="EMBL/GenBank/DDBJ databases">
        <title>New genus and species of the family Alcaligenaceae.</title>
        <authorList>
            <person name="Hahn M.W."/>
        </authorList>
    </citation>
    <scope>NUCLEOTIDE SEQUENCE</scope>
    <source>
        <strain evidence="7">LF4-65</strain>
    </source>
</reference>
<dbReference type="PANTHER" id="PTHR10996:SF178">
    <property type="entry name" value="2-HYDROXYACID DEHYDROGENASE YGL185C-RELATED"/>
    <property type="match status" value="1"/>
</dbReference>
<protein>
    <submittedName>
        <fullName evidence="7">2-hydroxyacid dehydrogenase</fullName>
    </submittedName>
</protein>
<dbReference type="Proteomes" id="UP000739565">
    <property type="component" value="Unassembled WGS sequence"/>
</dbReference>
<dbReference type="SUPFAM" id="SSF51735">
    <property type="entry name" value="NAD(P)-binding Rossmann-fold domains"/>
    <property type="match status" value="1"/>
</dbReference>
<dbReference type="InterPro" id="IPR036291">
    <property type="entry name" value="NAD(P)-bd_dom_sf"/>
</dbReference>
<dbReference type="SUPFAM" id="SSF52283">
    <property type="entry name" value="Formate/glycerate dehydrogenase catalytic domain-like"/>
    <property type="match status" value="1"/>
</dbReference>
<evidence type="ECO:0000313" key="8">
    <source>
        <dbReference type="Proteomes" id="UP000739565"/>
    </source>
</evidence>
<evidence type="ECO:0000313" key="7">
    <source>
        <dbReference type="EMBL" id="MBZ1350510.1"/>
    </source>
</evidence>
<dbReference type="PANTHER" id="PTHR10996">
    <property type="entry name" value="2-HYDROXYACID DEHYDROGENASE-RELATED"/>
    <property type="match status" value="1"/>
</dbReference>
<evidence type="ECO:0000256" key="4">
    <source>
        <dbReference type="RuleBase" id="RU003719"/>
    </source>
</evidence>
<comment type="caution">
    <text evidence="7">The sequence shown here is derived from an EMBL/GenBank/DDBJ whole genome shotgun (WGS) entry which is preliminary data.</text>
</comment>
<dbReference type="GO" id="GO:0051287">
    <property type="term" value="F:NAD binding"/>
    <property type="evidence" value="ECO:0007669"/>
    <property type="project" value="InterPro"/>
</dbReference>
<feature type="domain" description="D-isomer specific 2-hydroxyacid dehydrogenase catalytic" evidence="5">
    <location>
        <begin position="36"/>
        <end position="314"/>
    </location>
</feature>
<keyword evidence="2 4" id="KW-0560">Oxidoreductase</keyword>
<evidence type="ECO:0000256" key="1">
    <source>
        <dbReference type="ARBA" id="ARBA00022857"/>
    </source>
</evidence>
<organism evidence="7 8">
    <name type="scientific">Zwartia hollandica</name>
    <dbReference type="NCBI Taxonomy" id="324606"/>
    <lineage>
        <taxon>Bacteria</taxon>
        <taxon>Pseudomonadati</taxon>
        <taxon>Pseudomonadota</taxon>
        <taxon>Betaproteobacteria</taxon>
        <taxon>Burkholderiales</taxon>
        <taxon>Alcaligenaceae</taxon>
        <taxon>Zwartia</taxon>
    </lineage>
</organism>